<feature type="coiled-coil region" evidence="1">
    <location>
        <begin position="724"/>
        <end position="758"/>
    </location>
</feature>
<dbReference type="PANTHER" id="PTHR46156">
    <property type="entry name" value="CCCH ZINGC FINGER"/>
    <property type="match status" value="1"/>
</dbReference>
<organism evidence="3">
    <name type="scientific">Xanthomonas arboricola pv. corylina</name>
    <dbReference type="NCBI Taxonomy" id="487821"/>
    <lineage>
        <taxon>Bacteria</taxon>
        <taxon>Pseudomonadati</taxon>
        <taxon>Pseudomonadota</taxon>
        <taxon>Gammaproteobacteria</taxon>
        <taxon>Lysobacterales</taxon>
        <taxon>Lysobacteraceae</taxon>
        <taxon>Xanthomonas</taxon>
    </lineage>
</organism>
<dbReference type="EMBL" id="HG992338">
    <property type="protein sequence ID" value="CAE6860995.1"/>
    <property type="molecule type" value="Genomic_DNA"/>
</dbReference>
<gene>
    <name evidence="3" type="ORF">CFBP1159_41980</name>
    <name evidence="4" type="ORF">XAC301_44080</name>
</gene>
<dbReference type="SUPFAM" id="SSF52540">
    <property type="entry name" value="P-loop containing nucleoside triphosphate hydrolases"/>
    <property type="match status" value="1"/>
</dbReference>
<protein>
    <submittedName>
        <fullName evidence="3">Uncharacterized protein</fullName>
    </submittedName>
</protein>
<dbReference type="PANTHER" id="PTHR46156:SF1">
    <property type="entry name" value="ZINC FINGER CCCH DOMAIN-CONTAINING PROTEIN 3"/>
    <property type="match status" value="1"/>
</dbReference>
<keyword evidence="1" id="KW-0175">Coiled coil</keyword>
<dbReference type="Proteomes" id="UP000835287">
    <property type="component" value="Chromosome"/>
</dbReference>
<dbReference type="EMBL" id="HG992341">
    <property type="protein sequence ID" value="CAE6853933.1"/>
    <property type="molecule type" value="Genomic_DNA"/>
</dbReference>
<feature type="compositionally biased region" description="Low complexity" evidence="2">
    <location>
        <begin position="1199"/>
        <end position="1252"/>
    </location>
</feature>
<dbReference type="InterPro" id="IPR027417">
    <property type="entry name" value="P-loop_NTPase"/>
</dbReference>
<feature type="region of interest" description="Disordered" evidence="2">
    <location>
        <begin position="1139"/>
        <end position="1363"/>
    </location>
</feature>
<dbReference type="EMBL" id="HG992338">
    <property type="protein sequence ID" value="CAE6860979.1"/>
    <property type="molecule type" value="Genomic_DNA"/>
</dbReference>
<feature type="region of interest" description="Disordered" evidence="2">
    <location>
        <begin position="332"/>
        <end position="379"/>
    </location>
</feature>
<evidence type="ECO:0000256" key="2">
    <source>
        <dbReference type="SAM" id="MobiDB-lite"/>
    </source>
</evidence>
<evidence type="ECO:0000256" key="1">
    <source>
        <dbReference type="SAM" id="Coils"/>
    </source>
</evidence>
<dbReference type="EMBL" id="HG992341">
    <property type="protein sequence ID" value="CAE6853948.1"/>
    <property type="molecule type" value="Genomic_DNA"/>
</dbReference>
<dbReference type="Gene3D" id="3.40.50.300">
    <property type="entry name" value="P-loop containing nucleotide triphosphate hydrolases"/>
    <property type="match status" value="1"/>
</dbReference>
<keyword evidence="5" id="KW-1185">Reference proteome</keyword>
<evidence type="ECO:0000313" key="4">
    <source>
        <dbReference type="EMBL" id="CAE6860979.1"/>
    </source>
</evidence>
<dbReference type="Pfam" id="PF13555">
    <property type="entry name" value="AAA_29"/>
    <property type="match status" value="1"/>
</dbReference>
<reference evidence="3 5" key="1">
    <citation type="submission" date="2021-02" db="EMBL/GenBank/DDBJ databases">
        <authorList>
            <person name="Pothier F. J."/>
        </authorList>
    </citation>
    <scope>NUCLEOTIDE SEQUENCE</scope>
    <source>
        <strain evidence="4 5">301</strain>
        <strain evidence="3">CFBP 1159</strain>
    </source>
</reference>
<feature type="compositionally biased region" description="Basic and acidic residues" evidence="2">
    <location>
        <begin position="332"/>
        <end position="362"/>
    </location>
</feature>
<dbReference type="CDD" id="cd00267">
    <property type="entry name" value="ABC_ATPase"/>
    <property type="match status" value="1"/>
</dbReference>
<sequence>MNSQSNLSPAQPGASLFTDSLAEQRAQQFRMRRLQVHNWGTFNGLTEVPIAEKGFLFVGRSGSGKSTLLDAMSALLTPPSIVDFNAAAREAERSGRDRSLVSYVRGAWADQQDSASGEIATQYLRKGATWSALVLEYRNAHGETVSLIRLFWIAGSGNAAADVRRHYMVAPRSFDVASELDGFDLDLRRLKARLGEEVAHFDGFAGYAERFRHALGIGNEMALRLLHKTQSAKNLGDLNVFLRGFMLDEPRTFEAADRLVEDFAELDGAHHAVVTARRQVETLSPAREHHAALMALRHSVGELRELQLGVDSYREQQRLALLETRLHELDSQDRGLAGEEGQRRESLDNHEQKLAGLEREQRAAGGEQIEELERERARVERERDERLRRRVQIEQACRQLGTALAAGASGFAEQIAYAQTVLENGKHDASALDEAIAERMGVRRDDERRFAEIRAELDALKRAPSSMPAPMQALRARLCEDTGIAEAALPFVGELVQVREDQSAWRGAIERVLSGFAQSLLVDDRHYAQVSEWVNRTQLGTRLVYFRVRRNDALHARTPDARALPGKLQLREHAFTEWLRNELMRRFDYECVDNAAALRNADRAITREGQVKHPGDRYEKDDRHAVNDRKRWLLGHDNRDKLKVFEREAQTLAQRIAGCDADVAALRKQREQDQERQLAAHTLVERDWDEIDVGPKLQRLSDIDEQLQQLREGNSGLRALGQAIETARTLRDQAKRTYEDVRLERAQLARERVRLEQQHAACASRAGTAALTPTQLQGLRERLAALVPLSLDNLEAHFRVVERGLAEQLAESQGRDSRLSAQLLDCFRKYCQQWPEDSGDFTVSLASADDFLARLDRLESDGLPRHEHRFFDLLQTQSKNNLLALQRHTAEAHKGIKQRMDEVNASLEQVPFNRGTLLTIEVSDRRLGEVQEFQQQLRAVLSHQQTEDRALAEAQFSTLRALVARLGAQEPDARRWREQVLDVRQHVEFIGVELDAQTRAQVEIYRSGAGKSGGQRQKLATTCLAAALRYQLGGEDGELPRYCAVVLDEAFDKADNEFTALAMNIFENFGFQMVVATPLKSVMTLEPFIGGACFVEISGRHNSGVLLIEYDEQAQRLQLPERSRGDEVAAAVTEQAVSAAQGEDAARSTQGETRMDSTAAVSGAEGAALQDVPAQDDVAAKASRRASKVAPASTPAVQAAPKPSKTAAASARAGSGKSAAAKTAAGKAASAKPAPAKPASARRASPAAGTARKSATPTKSAKPAKTPANTGTASRRATASAKPTARPNKAATTAAAPKKPAAKSALATRRATTSLGGATKATRTTAARSAARPVPTKPAPAKPVAKARAASTRGSAGKPRGKR</sequence>
<dbReference type="Proteomes" id="UP000835243">
    <property type="component" value="Chromosome"/>
</dbReference>
<dbReference type="Pfam" id="PF13558">
    <property type="entry name" value="SbcC_Walker_B"/>
    <property type="match status" value="1"/>
</dbReference>
<feature type="compositionally biased region" description="Low complexity" evidence="2">
    <location>
        <begin position="1272"/>
        <end position="1308"/>
    </location>
</feature>
<proteinExistence type="predicted"/>
<evidence type="ECO:0000313" key="3">
    <source>
        <dbReference type="EMBL" id="CAE6853948.1"/>
    </source>
</evidence>
<name>A0A2S7CL52_9XANT</name>
<evidence type="ECO:0000313" key="5">
    <source>
        <dbReference type="Proteomes" id="UP000835287"/>
    </source>
</evidence>
<feature type="compositionally biased region" description="Low complexity" evidence="2">
    <location>
        <begin position="1318"/>
        <end position="1334"/>
    </location>
</feature>
<accession>A0A2S7CL52</accession>